<dbReference type="Proteomes" id="UP000065797">
    <property type="component" value="Unassembled WGS sequence"/>
</dbReference>
<proteinExistence type="predicted"/>
<protein>
    <recommendedName>
        <fullName evidence="4">Lumazine-binding domain protein</fullName>
    </recommendedName>
</protein>
<gene>
    <name evidence="2" type="ORF">AWW70_18575</name>
</gene>
<comment type="caution">
    <text evidence="2">The sequence shown here is derived from an EMBL/GenBank/DDBJ whole genome shotgun (WGS) entry which is preliminary data.</text>
</comment>
<reference evidence="2 3" key="1">
    <citation type="submission" date="2016-01" db="EMBL/GenBank/DDBJ databases">
        <authorList>
            <person name="McClelland M."/>
            <person name="Jain A."/>
            <person name="Saraogi P."/>
            <person name="Mendelson R."/>
            <person name="Westerman R."/>
            <person name="SanMiguel P."/>
            <person name="Csonka L."/>
        </authorList>
    </citation>
    <scope>NUCLEOTIDE SEQUENCE [LARGE SCALE GENOMIC DNA]</scope>
    <source>
        <strain evidence="2 3">PE8-15</strain>
    </source>
</reference>
<dbReference type="AlphaFoldDB" id="A0A125PM03"/>
<evidence type="ECO:0008006" key="4">
    <source>
        <dbReference type="Google" id="ProtNLM"/>
    </source>
</evidence>
<accession>A0A125PM03</accession>
<organism evidence="2 3">
    <name type="scientific">Bacillus mycoides</name>
    <dbReference type="NCBI Taxonomy" id="1405"/>
    <lineage>
        <taxon>Bacteria</taxon>
        <taxon>Bacillati</taxon>
        <taxon>Bacillota</taxon>
        <taxon>Bacilli</taxon>
        <taxon>Bacillales</taxon>
        <taxon>Bacillaceae</taxon>
        <taxon>Bacillus</taxon>
        <taxon>Bacillus cereus group</taxon>
    </lineage>
</organism>
<dbReference type="EMBL" id="LRPH01000068">
    <property type="protein sequence ID" value="KWU59551.1"/>
    <property type="molecule type" value="Genomic_DNA"/>
</dbReference>
<evidence type="ECO:0000313" key="2">
    <source>
        <dbReference type="EMBL" id="KWU59551.1"/>
    </source>
</evidence>
<name>A0A125PM03_BACMY</name>
<sequence length="153" mass="18717">MNKKKIGLFILVIFLLWILFPLSPYLTDLNHTEQKLYNKLQKTQDMYTLKDQTPKTVVRLYLHSIQEKNYETTYLFYKNDEEKIEEKKQFLKERLELHEKMLSFFKFARSPVVINEAYKDSAVINMPRWRGKDIQFHMYEKDGTWFIYDVPFQ</sequence>
<evidence type="ECO:0000256" key="1">
    <source>
        <dbReference type="SAM" id="Coils"/>
    </source>
</evidence>
<dbReference type="RefSeq" id="WP_033670003.1">
    <property type="nucleotide sequence ID" value="NZ_LRPH01000068.1"/>
</dbReference>
<keyword evidence="1" id="KW-0175">Coiled coil</keyword>
<evidence type="ECO:0000313" key="3">
    <source>
        <dbReference type="Proteomes" id="UP000065797"/>
    </source>
</evidence>
<feature type="coiled-coil region" evidence="1">
    <location>
        <begin position="74"/>
        <end position="101"/>
    </location>
</feature>